<gene>
    <name evidence="1" type="ORF">NJ959_28595</name>
</gene>
<dbReference type="Proteomes" id="UP001204953">
    <property type="component" value="Unassembled WGS sequence"/>
</dbReference>
<comment type="caution">
    <text evidence="1">The sequence shown here is derived from an EMBL/GenBank/DDBJ whole genome shotgun (WGS) entry which is preliminary data.</text>
</comment>
<reference evidence="1" key="1">
    <citation type="submission" date="2022-06" db="EMBL/GenBank/DDBJ databases">
        <title>New cyanobacteria of genus Symplocastrum in benthos of Lake Baikal.</title>
        <authorList>
            <person name="Sorokovikova E."/>
            <person name="Tikhonova I."/>
            <person name="Krasnopeev A."/>
            <person name="Evseev P."/>
            <person name="Gladkikh A."/>
            <person name="Belykh O."/>
        </authorList>
    </citation>
    <scope>NUCLEOTIDE SEQUENCE</scope>
    <source>
        <strain evidence="1">BBK-W-15</strain>
    </source>
</reference>
<accession>A0AAE3GXG3</accession>
<keyword evidence="2" id="KW-1185">Reference proteome</keyword>
<sequence length="57" mass="6285">MGLTDRSAFYYSGFLLSQVHHKNPEAEAPVKEPILAISLWNQSDGVGFLVWGMGYGV</sequence>
<dbReference type="AlphaFoldDB" id="A0AAE3GXG3"/>
<protein>
    <submittedName>
        <fullName evidence="1">Uncharacterized protein</fullName>
    </submittedName>
</protein>
<organism evidence="1 2">
    <name type="scientific">Limnofasciculus baicalensis BBK-W-15</name>
    <dbReference type="NCBI Taxonomy" id="2699891"/>
    <lineage>
        <taxon>Bacteria</taxon>
        <taxon>Bacillati</taxon>
        <taxon>Cyanobacteriota</taxon>
        <taxon>Cyanophyceae</taxon>
        <taxon>Coleofasciculales</taxon>
        <taxon>Coleofasciculaceae</taxon>
        <taxon>Limnofasciculus</taxon>
        <taxon>Limnofasciculus baicalensis</taxon>
    </lineage>
</organism>
<evidence type="ECO:0000313" key="1">
    <source>
        <dbReference type="EMBL" id="MCP2732395.1"/>
    </source>
</evidence>
<dbReference type="RefSeq" id="WP_254015110.1">
    <property type="nucleotide sequence ID" value="NZ_JAMZMM010000583.1"/>
</dbReference>
<dbReference type="EMBL" id="JAMZMM010000583">
    <property type="protein sequence ID" value="MCP2732395.1"/>
    <property type="molecule type" value="Genomic_DNA"/>
</dbReference>
<name>A0AAE3GXG3_9CYAN</name>
<proteinExistence type="predicted"/>
<evidence type="ECO:0000313" key="2">
    <source>
        <dbReference type="Proteomes" id="UP001204953"/>
    </source>
</evidence>